<dbReference type="EMBL" id="GL883021">
    <property type="protein sequence ID" value="EGG17800.1"/>
    <property type="molecule type" value="Genomic_DNA"/>
</dbReference>
<feature type="region of interest" description="Disordered" evidence="7">
    <location>
        <begin position="1616"/>
        <end position="1667"/>
    </location>
</feature>
<accession>F4Q4F1</accession>
<feature type="transmembrane region" description="Helical" evidence="8">
    <location>
        <begin position="699"/>
        <end position="719"/>
    </location>
</feature>
<feature type="compositionally biased region" description="Low complexity" evidence="7">
    <location>
        <begin position="512"/>
        <end position="524"/>
    </location>
</feature>
<keyword evidence="3 8" id="KW-0812">Transmembrane</keyword>
<feature type="chain" id="PRO_5003320582" description="Major facilitator superfamily associated domain-containing protein" evidence="9">
    <location>
        <begin position="20"/>
        <end position="1667"/>
    </location>
</feature>
<dbReference type="InterPro" id="IPR051717">
    <property type="entry name" value="MFS_MFSD6"/>
</dbReference>
<dbReference type="Proteomes" id="UP000007797">
    <property type="component" value="Unassembled WGS sequence"/>
</dbReference>
<feature type="compositionally biased region" description="Low complexity" evidence="7">
    <location>
        <begin position="1634"/>
        <end position="1649"/>
    </location>
</feature>
<feature type="compositionally biased region" description="Basic and acidic residues" evidence="7">
    <location>
        <begin position="1654"/>
        <end position="1667"/>
    </location>
</feature>
<dbReference type="Pfam" id="PF12832">
    <property type="entry name" value="MFS_1_like"/>
    <property type="match status" value="1"/>
</dbReference>
<evidence type="ECO:0000256" key="6">
    <source>
        <dbReference type="SAM" id="Coils"/>
    </source>
</evidence>
<feature type="compositionally biased region" description="Basic and acidic residues" evidence="7">
    <location>
        <begin position="1157"/>
        <end position="1185"/>
    </location>
</feature>
<gene>
    <name evidence="11" type="ORF">DFA_08800</name>
</gene>
<dbReference type="Gene3D" id="1.20.1250.20">
    <property type="entry name" value="MFS general substrate transporter like domains"/>
    <property type="match status" value="2"/>
</dbReference>
<feature type="transmembrane region" description="Helical" evidence="8">
    <location>
        <begin position="633"/>
        <end position="653"/>
    </location>
</feature>
<organism evidence="11 12">
    <name type="scientific">Cavenderia fasciculata</name>
    <name type="common">Slime mold</name>
    <name type="synonym">Dictyostelium fasciculatum</name>
    <dbReference type="NCBI Taxonomy" id="261658"/>
    <lineage>
        <taxon>Eukaryota</taxon>
        <taxon>Amoebozoa</taxon>
        <taxon>Evosea</taxon>
        <taxon>Eumycetozoa</taxon>
        <taxon>Dictyostelia</taxon>
        <taxon>Acytosteliales</taxon>
        <taxon>Cavenderiaceae</taxon>
        <taxon>Cavenderia</taxon>
    </lineage>
</organism>
<feature type="region of interest" description="Disordered" evidence="7">
    <location>
        <begin position="750"/>
        <end position="837"/>
    </location>
</feature>
<name>F4Q4F1_CACFS</name>
<dbReference type="GO" id="GO:0016020">
    <property type="term" value="C:membrane"/>
    <property type="evidence" value="ECO:0007669"/>
    <property type="project" value="UniProtKB-SubCell"/>
</dbReference>
<feature type="compositionally biased region" description="Low complexity" evidence="7">
    <location>
        <begin position="1093"/>
        <end position="1108"/>
    </location>
</feature>
<feature type="compositionally biased region" description="Low complexity" evidence="7">
    <location>
        <begin position="1144"/>
        <end position="1156"/>
    </location>
</feature>
<dbReference type="KEGG" id="dfa:DFA_08800"/>
<keyword evidence="9" id="KW-0732">Signal</keyword>
<feature type="transmembrane region" description="Helical" evidence="8">
    <location>
        <begin position="923"/>
        <end position="942"/>
    </location>
</feature>
<feature type="compositionally biased region" description="Basic and acidic residues" evidence="7">
    <location>
        <begin position="1616"/>
        <end position="1632"/>
    </location>
</feature>
<dbReference type="PANTHER" id="PTHR16172:SF41">
    <property type="entry name" value="MAJOR FACILITATOR SUPERFAMILY DOMAIN-CONTAINING PROTEIN 6-LIKE"/>
    <property type="match status" value="1"/>
</dbReference>
<feature type="transmembrane region" description="Helical" evidence="8">
    <location>
        <begin position="1015"/>
        <end position="1035"/>
    </location>
</feature>
<dbReference type="RefSeq" id="XP_004356284.1">
    <property type="nucleotide sequence ID" value="XM_004356231.1"/>
</dbReference>
<feature type="compositionally biased region" description="Basic and acidic residues" evidence="7">
    <location>
        <begin position="1200"/>
        <end position="1211"/>
    </location>
</feature>
<evidence type="ECO:0000256" key="2">
    <source>
        <dbReference type="ARBA" id="ARBA00005241"/>
    </source>
</evidence>
<feature type="compositionally biased region" description="Acidic residues" evidence="7">
    <location>
        <begin position="769"/>
        <end position="781"/>
    </location>
</feature>
<dbReference type="OrthoDB" id="20356at2759"/>
<evidence type="ECO:0000256" key="3">
    <source>
        <dbReference type="ARBA" id="ARBA00022692"/>
    </source>
</evidence>
<evidence type="ECO:0000256" key="8">
    <source>
        <dbReference type="SAM" id="Phobius"/>
    </source>
</evidence>
<dbReference type="PANTHER" id="PTHR16172">
    <property type="entry name" value="MAJOR FACILITATOR SUPERFAMILY DOMAIN-CONTAINING PROTEIN 6-LIKE"/>
    <property type="match status" value="1"/>
</dbReference>
<dbReference type="SUPFAM" id="SSF103473">
    <property type="entry name" value="MFS general substrate transporter"/>
    <property type="match status" value="1"/>
</dbReference>
<evidence type="ECO:0000313" key="12">
    <source>
        <dbReference type="Proteomes" id="UP000007797"/>
    </source>
</evidence>
<evidence type="ECO:0000256" key="9">
    <source>
        <dbReference type="SAM" id="SignalP"/>
    </source>
</evidence>
<dbReference type="InterPro" id="IPR036259">
    <property type="entry name" value="MFS_trans_sf"/>
</dbReference>
<feature type="coiled-coil region" evidence="6">
    <location>
        <begin position="1441"/>
        <end position="1482"/>
    </location>
</feature>
<feature type="transmembrane region" description="Helical" evidence="8">
    <location>
        <begin position="579"/>
        <end position="598"/>
    </location>
</feature>
<feature type="coiled-coil region" evidence="6">
    <location>
        <begin position="1281"/>
        <end position="1339"/>
    </location>
</feature>
<feature type="transmembrane region" description="Helical" evidence="8">
    <location>
        <begin position="850"/>
        <end position="871"/>
    </location>
</feature>
<feature type="compositionally biased region" description="Low complexity" evidence="7">
    <location>
        <begin position="1187"/>
        <end position="1197"/>
    </location>
</feature>
<feature type="region of interest" description="Disordered" evidence="7">
    <location>
        <begin position="1046"/>
        <end position="1108"/>
    </location>
</feature>
<protein>
    <recommendedName>
        <fullName evidence="10">Major facilitator superfamily associated domain-containing protein</fullName>
    </recommendedName>
</protein>
<feature type="transmembrane region" description="Helical" evidence="8">
    <location>
        <begin position="610"/>
        <end position="627"/>
    </location>
</feature>
<feature type="domain" description="Major facilitator superfamily associated" evidence="10">
    <location>
        <begin position="549"/>
        <end position="1019"/>
    </location>
</feature>
<feature type="transmembrane region" description="Helical" evidence="8">
    <location>
        <begin position="891"/>
        <end position="911"/>
    </location>
</feature>
<feature type="transmembrane region" description="Helical" evidence="8">
    <location>
        <begin position="550"/>
        <end position="573"/>
    </location>
</feature>
<evidence type="ECO:0000313" key="11">
    <source>
        <dbReference type="EMBL" id="EGG17800.1"/>
    </source>
</evidence>
<dbReference type="GO" id="GO:0008289">
    <property type="term" value="F:lipid binding"/>
    <property type="evidence" value="ECO:0007669"/>
    <property type="project" value="InterPro"/>
</dbReference>
<feature type="region of interest" description="Disordered" evidence="7">
    <location>
        <begin position="1144"/>
        <end position="1211"/>
    </location>
</feature>
<evidence type="ECO:0000256" key="1">
    <source>
        <dbReference type="ARBA" id="ARBA00004141"/>
    </source>
</evidence>
<feature type="transmembrane region" description="Helical" evidence="8">
    <location>
        <begin position="990"/>
        <end position="1009"/>
    </location>
</feature>
<proteinExistence type="inferred from homology"/>
<dbReference type="SUPFAM" id="SSF55394">
    <property type="entry name" value="Bactericidal permeability-increasing protein, BPI"/>
    <property type="match status" value="1"/>
</dbReference>
<feature type="region of interest" description="Disordered" evidence="7">
    <location>
        <begin position="510"/>
        <end position="529"/>
    </location>
</feature>
<comment type="similarity">
    <text evidence="2">Belongs to the major facilitator superfamily. MFSD6 family.</text>
</comment>
<reference evidence="12" key="1">
    <citation type="journal article" date="2011" name="Genome Res.">
        <title>Phylogeny-wide analysis of social amoeba genomes highlights ancient origins for complex intercellular communication.</title>
        <authorList>
            <person name="Heidel A.J."/>
            <person name="Lawal H.M."/>
            <person name="Felder M."/>
            <person name="Schilde C."/>
            <person name="Helps N.R."/>
            <person name="Tunggal B."/>
            <person name="Rivero F."/>
            <person name="John U."/>
            <person name="Schleicher M."/>
            <person name="Eichinger L."/>
            <person name="Platzer M."/>
            <person name="Noegel A.A."/>
            <person name="Schaap P."/>
            <person name="Gloeckner G."/>
        </authorList>
    </citation>
    <scope>NUCLEOTIDE SEQUENCE [LARGE SCALE GENOMIC DNA]</scope>
    <source>
        <strain evidence="12">SH3</strain>
    </source>
</reference>
<feature type="compositionally biased region" description="Polar residues" evidence="7">
    <location>
        <begin position="1062"/>
        <end position="1075"/>
    </location>
</feature>
<keyword evidence="12" id="KW-1185">Reference proteome</keyword>
<sequence length="1667" mass="184227">MRIVGYLIALLLVATTTIATINAQQGVYPSAGVYLTFSTYYTSTLANTMTETIVNNLNAQSVPSFKVDDGHITVDISNIQQSVGMNTPFYLQTGAGSYQAGWKQVDFTIHMDYEACYKWHMADDVNICEHGKIEIVTTNSPNVTLTTAFNLMFDSTSPSFSDVSTVVGAPGNAIEYSASCESKVCDKTSEIRDAVADQFIPSIQTTITEQLNAKASTIAALFPPLRPLPNFSYKGSSFSVVSMGEIVEGSAGDDLPPVTFAVNGGIAVSAAGGGANPVYPSQAPTFTPPASAIEDFHTTEWQVLLTPFFFESMIDAALETSLPGLIVPSMVPADSPVTLNTSDPFFSETAPGMTQSYPNLAISIDITTPGSEQSTFSCSVNGSGIVVSQLELLATFVVAPSTPAFTVLIAVDATLDVQPTLLSNGSVSVATTMTGFNPSVSVASTNVGEIDTDGILQMLQLIGSMAAFPNMVINNPSTQYQFTQLEAAYNNEKTMIVEYHCERLKHRVLGTDNNSSSSSSTSIDNNHDNNKQHTSGVLSYNNLVPVIPKAYYFLLFFCFGTYRPFIPIALAHIKFTPSLIGLTLAFPPFISFVSSPMWSAFCDKYKCHRQAVVISAIMSSLLIFLLYFVENHAIVFCIVLFNAVFWSPLIPILDSTTLKILGPSRDLYGKQRMYGSVGFAVSATSIGILAQHLDNFKIYWINYPVAMMIYMVLILVFYYDTPVPFNILELRDRYSWTDFRKQPSYKQQHIAIPTSSSSSSSSSQVFSDLDGDEDDNEDLELEVLSNNDDYEEVDANNNNNNNNSQKEKDNMKINLINDKKSKSSTPTTPPTPSTLSNSTQQLTFFQSLKILLSNFKLLMFLVNALIVSLGMSMNNNFLGLVIVNDFKGPSSLIGIASIMNVTFELVFFFFGKQLLEKWGTKRLIILSHVCLIIRVVGYIFLLSVKASAWAILPVELLHGIIFASIWSAGNKICSDLAPKGLETTSQSLMFAVYLGLGMGLGALLGGSIYQAFGPIVMYTIILIVTVFGLILFLIFQKIQSSSSSMSMSAVPTTDKSDFEPLRNSSSDQVNDTKSLNNNIDQNSDDSDQYDGANTIDTSNNINTSGNNNNIMVVDNAILSNLRFSQDIIRVSLLLKDMSTIVATPAATSTTSTTSPSVEKKERKPQNNNNKRDNNNNNKSGDDKKKSFNNNNNNKNVGGENGDKPKKTFANDKVGEGINLSIEKAIEEQKALRAKRQECLNKMASNKERNTTIKKEIDPARQEFDKAVAERKAMKSTLLVEDEHLKRLIEEQKERRESLNNIAKDLPIKLKKDNPTFDPFVQIERNIAEIEKRIENEKSIQAQRVLLNEISELQQSKRRIQHHTEQQKQLGTHDEQITAQKSKVHAMRSEFQKLQKVAETKKQAEDPLYDEQKKIINENNSIFAQIKELANQIAEKSKFIDAEKARFKVHIEERRVKEQEERKKRLEEKAAYIKAQEEKARQRELAKIPYEEELYICDGLVAYLNTIKPKPVAAATEEKPVAAATEVEEGFQALQPKQAKKDNKRSGGRSASVAAPKKDSKPAAPVSDTIRHPMNIFISFDKLSLTPPEKYTQVDDLIAQVVIKKDHFSALSKQKLEERRKELDAEKEKKEAEEASATTSTSTTTTAAATPQEENDVKPVVENADTKN</sequence>
<dbReference type="GeneID" id="14869378"/>
<keyword evidence="6" id="KW-0175">Coiled coil</keyword>
<evidence type="ECO:0000259" key="10">
    <source>
        <dbReference type="Pfam" id="PF12832"/>
    </source>
</evidence>
<keyword evidence="4 8" id="KW-1133">Transmembrane helix</keyword>
<feature type="region of interest" description="Disordered" evidence="7">
    <location>
        <begin position="1529"/>
        <end position="1567"/>
    </location>
</feature>
<feature type="signal peptide" evidence="9">
    <location>
        <begin position="1"/>
        <end position="19"/>
    </location>
</feature>
<comment type="subcellular location">
    <subcellularLocation>
        <location evidence="1">Membrane</location>
        <topology evidence="1">Multi-pass membrane protein</topology>
    </subcellularLocation>
</comment>
<keyword evidence="5 8" id="KW-0472">Membrane</keyword>
<evidence type="ECO:0000256" key="5">
    <source>
        <dbReference type="ARBA" id="ARBA00023136"/>
    </source>
</evidence>
<evidence type="ECO:0000256" key="4">
    <source>
        <dbReference type="ARBA" id="ARBA00022989"/>
    </source>
</evidence>
<dbReference type="InterPro" id="IPR024989">
    <property type="entry name" value="MFS_assoc_dom"/>
</dbReference>
<evidence type="ECO:0000256" key="7">
    <source>
        <dbReference type="SAM" id="MobiDB-lite"/>
    </source>
</evidence>
<feature type="compositionally biased region" description="Basic and acidic residues" evidence="7">
    <location>
        <begin position="805"/>
        <end position="821"/>
    </location>
</feature>
<dbReference type="InterPro" id="IPR017943">
    <property type="entry name" value="Bactericidal_perm-incr_a/b_dom"/>
</dbReference>